<feature type="transmembrane region" description="Helical" evidence="2">
    <location>
        <begin position="41"/>
        <end position="61"/>
    </location>
</feature>
<gene>
    <name evidence="3" type="ORF">A7J05_27395</name>
    <name evidence="4" type="ORF">I8755_09835</name>
</gene>
<sequence length="409" mass="44379">MNVEELVRESLREQAEQGGPVPGNFADRVLAARRRRRNRTVAGASLVVAAATVMAVAVPGLDGDSGRQETRTASELRDGDVVAHPGQTPPRDLIAAGGTALAAYYTQKRVPQGKGVEISARTYRLLDQRTGTYKKDARWSVLAVAPGMRMAAVLERELPARRIGLLDMVTGKVERWIETPHGTGGVEFSPDGEKLVATTYEESPDRFDMEHPMTDGKTTEPGPANPSRTGFYVIDVASGDSDWNAVKEESDEVGLPSINTRQDFGFSEDASLVYSGLTSGKHPMQYYDLNGREVSAPAKEKHRHWVNEAGLSPSGKLLDGGFAGGARTTASAILDPRTGKRVTKVPGQILLAWADDKRLIAWDIASDGNEYRQRLVLVTVGSKKTVPLSGYRTGSLKSTGRWHPLFADR</sequence>
<evidence type="ECO:0000256" key="1">
    <source>
        <dbReference type="SAM" id="MobiDB-lite"/>
    </source>
</evidence>
<dbReference type="AlphaFoldDB" id="A0A1P8TMN6"/>
<dbReference type="RefSeq" id="WP_076686848.1">
    <property type="nucleotide sequence ID" value="NZ_CP015588.1"/>
</dbReference>
<dbReference type="OrthoDB" id="4303889at2"/>
<protein>
    <submittedName>
        <fullName evidence="4">WD40 repeat domain-containing protein</fullName>
    </submittedName>
</protein>
<dbReference type="EMBL" id="CP015588">
    <property type="protein sequence ID" value="APY88921.1"/>
    <property type="molecule type" value="Genomic_DNA"/>
</dbReference>
<reference evidence="4 6" key="2">
    <citation type="submission" date="2020-12" db="EMBL/GenBank/DDBJ databases">
        <title>Identification and biosynthesis of polyene macrolides produced by Streptomyces alfalfae Men-myco-93-63.</title>
        <authorList>
            <person name="Liu D."/>
            <person name="Li Y."/>
            <person name="Liu L."/>
            <person name="Han X."/>
            <person name="Shen F."/>
        </authorList>
    </citation>
    <scope>NUCLEOTIDE SEQUENCE [LARGE SCALE GENOMIC DNA]</scope>
    <source>
        <strain evidence="4 6">Men-myco-93-63</strain>
    </source>
</reference>
<dbReference type="Proteomes" id="UP000596130">
    <property type="component" value="Chromosome"/>
</dbReference>
<keyword evidence="5" id="KW-1185">Reference proteome</keyword>
<evidence type="ECO:0000313" key="3">
    <source>
        <dbReference type="EMBL" id="APY88921.1"/>
    </source>
</evidence>
<name>A0A1P8TMN6_9ACTN</name>
<keyword evidence="2" id="KW-0812">Transmembrane</keyword>
<keyword evidence="2" id="KW-0472">Membrane</keyword>
<dbReference type="Proteomes" id="UP000187191">
    <property type="component" value="Chromosome"/>
</dbReference>
<proteinExistence type="predicted"/>
<dbReference type="Gene3D" id="2.130.10.10">
    <property type="entry name" value="YVTN repeat-like/Quinoprotein amine dehydrogenase"/>
    <property type="match status" value="1"/>
</dbReference>
<organism evidence="4 6">
    <name type="scientific">Streptomyces alfalfae</name>
    <dbReference type="NCBI Taxonomy" id="1642299"/>
    <lineage>
        <taxon>Bacteria</taxon>
        <taxon>Bacillati</taxon>
        <taxon>Actinomycetota</taxon>
        <taxon>Actinomycetes</taxon>
        <taxon>Kitasatosporales</taxon>
        <taxon>Streptomycetaceae</taxon>
        <taxon>Streptomyces</taxon>
    </lineage>
</organism>
<dbReference type="SUPFAM" id="SSF82171">
    <property type="entry name" value="DPP6 N-terminal domain-like"/>
    <property type="match status" value="1"/>
</dbReference>
<evidence type="ECO:0000313" key="4">
    <source>
        <dbReference type="EMBL" id="QQC88676.1"/>
    </source>
</evidence>
<dbReference type="InterPro" id="IPR015943">
    <property type="entry name" value="WD40/YVTN_repeat-like_dom_sf"/>
</dbReference>
<dbReference type="KEGG" id="ssia:A7J05_27395"/>
<reference evidence="3 5" key="1">
    <citation type="submission" date="2016-05" db="EMBL/GenBank/DDBJ databases">
        <authorList>
            <person name="Gu J."/>
        </authorList>
    </citation>
    <scope>NUCLEOTIDE SEQUENCE [LARGE SCALE GENOMIC DNA]</scope>
    <source>
        <strain evidence="3 5">ACCC40021</strain>
    </source>
</reference>
<feature type="region of interest" description="Disordered" evidence="1">
    <location>
        <begin position="206"/>
        <end position="227"/>
    </location>
</feature>
<keyword evidence="2" id="KW-1133">Transmembrane helix</keyword>
<feature type="compositionally biased region" description="Basic and acidic residues" evidence="1">
    <location>
        <begin position="206"/>
        <end position="218"/>
    </location>
</feature>
<accession>A0A1P8TMN6</accession>
<evidence type="ECO:0000313" key="5">
    <source>
        <dbReference type="Proteomes" id="UP000187191"/>
    </source>
</evidence>
<evidence type="ECO:0000256" key="2">
    <source>
        <dbReference type="SAM" id="Phobius"/>
    </source>
</evidence>
<evidence type="ECO:0000313" key="6">
    <source>
        <dbReference type="Proteomes" id="UP000596130"/>
    </source>
</evidence>
<dbReference type="EMBL" id="CP065959">
    <property type="protein sequence ID" value="QQC88676.1"/>
    <property type="molecule type" value="Genomic_DNA"/>
</dbReference>